<protein>
    <recommendedName>
        <fullName evidence="1">Protein kinase domain-containing protein</fullName>
    </recommendedName>
</protein>
<evidence type="ECO:0000313" key="3">
    <source>
        <dbReference type="Proteomes" id="UP000054270"/>
    </source>
</evidence>
<dbReference type="InterPro" id="IPR000719">
    <property type="entry name" value="Prot_kinase_dom"/>
</dbReference>
<evidence type="ECO:0000313" key="2">
    <source>
        <dbReference type="EMBL" id="KJA27002.1"/>
    </source>
</evidence>
<dbReference type="GO" id="GO:0004672">
    <property type="term" value="F:protein kinase activity"/>
    <property type="evidence" value="ECO:0007669"/>
    <property type="project" value="InterPro"/>
</dbReference>
<keyword evidence="3" id="KW-1185">Reference proteome</keyword>
<dbReference type="OMA" id="CKFRQDY"/>
<name>A0A0D2LH96_HYPSF</name>
<dbReference type="InterPro" id="IPR011009">
    <property type="entry name" value="Kinase-like_dom_sf"/>
</dbReference>
<reference evidence="3" key="1">
    <citation type="submission" date="2014-04" db="EMBL/GenBank/DDBJ databases">
        <title>Evolutionary Origins and Diversification of the Mycorrhizal Mutualists.</title>
        <authorList>
            <consortium name="DOE Joint Genome Institute"/>
            <consortium name="Mycorrhizal Genomics Consortium"/>
            <person name="Kohler A."/>
            <person name="Kuo A."/>
            <person name="Nagy L.G."/>
            <person name="Floudas D."/>
            <person name="Copeland A."/>
            <person name="Barry K.W."/>
            <person name="Cichocki N."/>
            <person name="Veneault-Fourrey C."/>
            <person name="LaButti K."/>
            <person name="Lindquist E.A."/>
            <person name="Lipzen A."/>
            <person name="Lundell T."/>
            <person name="Morin E."/>
            <person name="Murat C."/>
            <person name="Riley R."/>
            <person name="Ohm R."/>
            <person name="Sun H."/>
            <person name="Tunlid A."/>
            <person name="Henrissat B."/>
            <person name="Grigoriev I.V."/>
            <person name="Hibbett D.S."/>
            <person name="Martin F."/>
        </authorList>
    </citation>
    <scope>NUCLEOTIDE SEQUENCE [LARGE SCALE GENOMIC DNA]</scope>
    <source>
        <strain evidence="3">FD-334 SS-4</strain>
    </source>
</reference>
<organism evidence="2 3">
    <name type="scientific">Hypholoma sublateritium (strain FD-334 SS-4)</name>
    <dbReference type="NCBI Taxonomy" id="945553"/>
    <lineage>
        <taxon>Eukaryota</taxon>
        <taxon>Fungi</taxon>
        <taxon>Dikarya</taxon>
        <taxon>Basidiomycota</taxon>
        <taxon>Agaricomycotina</taxon>
        <taxon>Agaricomycetes</taxon>
        <taxon>Agaricomycetidae</taxon>
        <taxon>Agaricales</taxon>
        <taxon>Agaricineae</taxon>
        <taxon>Strophariaceae</taxon>
        <taxon>Hypholoma</taxon>
    </lineage>
</organism>
<evidence type="ECO:0000259" key="1">
    <source>
        <dbReference type="PROSITE" id="PS50011"/>
    </source>
</evidence>
<dbReference type="GO" id="GO:0005524">
    <property type="term" value="F:ATP binding"/>
    <property type="evidence" value="ECO:0007669"/>
    <property type="project" value="InterPro"/>
</dbReference>
<dbReference type="OrthoDB" id="3269050at2759"/>
<dbReference type="Proteomes" id="UP000054270">
    <property type="component" value="Unassembled WGS sequence"/>
</dbReference>
<dbReference type="STRING" id="945553.A0A0D2LH96"/>
<dbReference type="SUPFAM" id="SSF56112">
    <property type="entry name" value="Protein kinase-like (PK-like)"/>
    <property type="match status" value="1"/>
</dbReference>
<accession>A0A0D2LH96</accession>
<dbReference type="Gene3D" id="1.10.510.10">
    <property type="entry name" value="Transferase(Phosphotransferase) domain 1"/>
    <property type="match status" value="1"/>
</dbReference>
<feature type="domain" description="Protein kinase" evidence="1">
    <location>
        <begin position="66"/>
        <end position="320"/>
    </location>
</feature>
<sequence length="320" mass="37253">MAKAADASPRPRNYPYRDGSIIKLDYCPEDPEESEPDTNNAVEHTKKPIPLSLKVVRTLATTFSCSQMILKLCDRRFSRGLRDDYEATEWTPDIEAAYVAFQNLPDDQRPEIRLTRRVSNEHWPAGHREAYLQKWCDKLYAQELEVYRNLADVQGEKIPILYGTVSVRDKTRRSQKIEQVQGLLMEYKNPSFPLRDIPERIPNRDLWHDIGKASVKLVQEIGDMGVLNRDIRLDNILVLELEGEMESFKVFMIDFGIARTQGENETDEEFRKARRSQDEEGAIGYVLEQYLMRNAGGDKPFKFNHSRRLERPWDDDEADI</sequence>
<proteinExistence type="predicted"/>
<gene>
    <name evidence="2" type="ORF">HYPSUDRAFT_132004</name>
</gene>
<dbReference type="EMBL" id="KN817525">
    <property type="protein sequence ID" value="KJA27002.1"/>
    <property type="molecule type" value="Genomic_DNA"/>
</dbReference>
<dbReference type="AlphaFoldDB" id="A0A0D2LH96"/>
<dbReference type="PROSITE" id="PS50011">
    <property type="entry name" value="PROTEIN_KINASE_DOM"/>
    <property type="match status" value="1"/>
</dbReference>